<dbReference type="Pfam" id="PF00899">
    <property type="entry name" value="ThiF"/>
    <property type="match status" value="1"/>
</dbReference>
<dbReference type="SUPFAM" id="SSF69572">
    <property type="entry name" value="Activating enzymes of the ubiquitin-like proteins"/>
    <property type="match status" value="1"/>
</dbReference>
<proteinExistence type="predicted"/>
<gene>
    <name evidence="2" type="ORF">SRB5_64640</name>
</gene>
<protein>
    <recommendedName>
        <fullName evidence="1">THIF-type NAD/FAD binding fold domain-containing protein</fullName>
    </recommendedName>
</protein>
<organism evidence="2 3">
    <name type="scientific">Streptomyces smaragdinus</name>
    <dbReference type="NCBI Taxonomy" id="2585196"/>
    <lineage>
        <taxon>Bacteria</taxon>
        <taxon>Bacillati</taxon>
        <taxon>Actinomycetota</taxon>
        <taxon>Actinomycetes</taxon>
        <taxon>Kitasatosporales</taxon>
        <taxon>Streptomycetaceae</taxon>
        <taxon>Streptomyces</taxon>
    </lineage>
</organism>
<dbReference type="InterPro" id="IPR000594">
    <property type="entry name" value="ThiF_NAD_FAD-bd"/>
</dbReference>
<dbReference type="AlphaFoldDB" id="A0A7K0CRZ0"/>
<evidence type="ECO:0000313" key="3">
    <source>
        <dbReference type="Proteomes" id="UP000466345"/>
    </source>
</evidence>
<keyword evidence="3" id="KW-1185">Reference proteome</keyword>
<dbReference type="GO" id="GO:0008641">
    <property type="term" value="F:ubiquitin-like modifier activating enzyme activity"/>
    <property type="evidence" value="ECO:0007669"/>
    <property type="project" value="InterPro"/>
</dbReference>
<name>A0A7K0CRZ0_9ACTN</name>
<feature type="domain" description="THIF-type NAD/FAD binding fold" evidence="1">
    <location>
        <begin position="138"/>
        <end position="354"/>
    </location>
</feature>
<dbReference type="EMBL" id="WEGJ01000050">
    <property type="protein sequence ID" value="MQY16266.1"/>
    <property type="molecule type" value="Genomic_DNA"/>
</dbReference>
<dbReference type="InterPro" id="IPR035985">
    <property type="entry name" value="Ubiquitin-activating_enz"/>
</dbReference>
<accession>A0A7K0CRZ0</accession>
<evidence type="ECO:0000259" key="1">
    <source>
        <dbReference type="Pfam" id="PF00899"/>
    </source>
</evidence>
<dbReference type="RefSeq" id="WP_228390619.1">
    <property type="nucleotide sequence ID" value="NZ_WEGJ01000050.1"/>
</dbReference>
<dbReference type="Gene3D" id="3.40.50.720">
    <property type="entry name" value="NAD(P)-binding Rossmann-like Domain"/>
    <property type="match status" value="1"/>
</dbReference>
<evidence type="ECO:0000313" key="2">
    <source>
        <dbReference type="EMBL" id="MQY16266.1"/>
    </source>
</evidence>
<reference evidence="2 3" key="1">
    <citation type="submission" date="2019-10" db="EMBL/GenBank/DDBJ databases">
        <title>Streptomyces smaragdinus sp. nov. and Streptomyces fabii sp. nov., isolated from the gut of fungus growing-termite Macrotermes natalensis.</title>
        <authorList>
            <person name="Schwitalla J."/>
            <person name="Benndorf R."/>
            <person name="Martin K."/>
            <person name="De Beer W."/>
            <person name="Kaster A.-K."/>
            <person name="Vollmers J."/>
            <person name="Poulsen M."/>
            <person name="Beemelmanns C."/>
        </authorList>
    </citation>
    <scope>NUCLEOTIDE SEQUENCE [LARGE SCALE GENOMIC DNA]</scope>
    <source>
        <strain evidence="2 3">RB5</strain>
    </source>
</reference>
<comment type="caution">
    <text evidence="2">The sequence shown here is derived from an EMBL/GenBank/DDBJ whole genome shotgun (WGS) entry which is preliminary data.</text>
</comment>
<sequence>MDGERGTDGPHPMLKPALRRAWRTGQTVQFGVTRAAAMTFGPLDPAAGMLLERLTGARGMELLRREAGALGLPAGRADQLVAALGRSGLLTDAVGGGPAVARLRERTAALDRLRPDLASLSVVHPEPDGALRRLAARRALRVQVRGAGRVGTAVAALLSAAGVGRVDVLDGGCVEPWDVSPGGHGAEGVGERRAVSARRVVRGAAPDRGRAGGGESVPYTLVVVAPRDGLAVYAPDPGAVEGLMAVGTPHLFAGVLEATGVVGPLVLPGGTACAGCLAGARAAEEPEWPRLLAQWRSGAAAKGVHACDVALATMVAGLTASHALTFLDGRLPPVTGARLELALPGLEPDMNRLEPYPECGCGAADSAGPLGAGQEAGGARV</sequence>
<dbReference type="Proteomes" id="UP000466345">
    <property type="component" value="Unassembled WGS sequence"/>
</dbReference>